<evidence type="ECO:0000313" key="2">
    <source>
        <dbReference type="Proteomes" id="UP000549457"/>
    </source>
</evidence>
<gene>
    <name evidence="1" type="ORF">HNP73_001592</name>
</gene>
<accession>A0A840SP74</accession>
<dbReference type="Proteomes" id="UP000549457">
    <property type="component" value="Unassembled WGS sequence"/>
</dbReference>
<keyword evidence="2" id="KW-1185">Reference proteome</keyword>
<organism evidence="1 2">
    <name type="scientific">Amaricoccus macauensis</name>
    <dbReference type="NCBI Taxonomy" id="57001"/>
    <lineage>
        <taxon>Bacteria</taxon>
        <taxon>Pseudomonadati</taxon>
        <taxon>Pseudomonadota</taxon>
        <taxon>Alphaproteobacteria</taxon>
        <taxon>Rhodobacterales</taxon>
        <taxon>Paracoccaceae</taxon>
        <taxon>Amaricoccus</taxon>
    </lineage>
</organism>
<evidence type="ECO:0000313" key="1">
    <source>
        <dbReference type="EMBL" id="MBB5221656.1"/>
    </source>
</evidence>
<name>A0A840SP74_9RHOB</name>
<dbReference type="RefSeq" id="WP_184148131.1">
    <property type="nucleotide sequence ID" value="NZ_JACHFM010000002.1"/>
</dbReference>
<sequence>MLIDPEWCEPGARLVLLDDPALDGMERHELGVWRSRSLNPHLFLPSGLYTEPEGFSKNQGTIREMAGRPMCEDVDFGWVPAPMAHSYGSWSPTAPYAFGVCDTWQQVLEATRIAERPGAYFLHVAPMQRTDQPPIGGWRWLTWGPYIGTREPRGQYLYDEPEIEEVLVFTIFRRS</sequence>
<protein>
    <submittedName>
        <fullName evidence="1">Uncharacterized protein</fullName>
    </submittedName>
</protein>
<reference evidence="1 2" key="1">
    <citation type="submission" date="2020-08" db="EMBL/GenBank/DDBJ databases">
        <title>Genomic Encyclopedia of Type Strains, Phase IV (KMG-IV): sequencing the most valuable type-strain genomes for metagenomic binning, comparative biology and taxonomic classification.</title>
        <authorList>
            <person name="Goeker M."/>
        </authorList>
    </citation>
    <scope>NUCLEOTIDE SEQUENCE [LARGE SCALE GENOMIC DNA]</scope>
    <source>
        <strain evidence="1 2">DSM 101730</strain>
    </source>
</reference>
<dbReference type="EMBL" id="JACHFM010000002">
    <property type="protein sequence ID" value="MBB5221656.1"/>
    <property type="molecule type" value="Genomic_DNA"/>
</dbReference>
<proteinExistence type="predicted"/>
<dbReference type="AlphaFoldDB" id="A0A840SP74"/>
<comment type="caution">
    <text evidence="1">The sequence shown here is derived from an EMBL/GenBank/DDBJ whole genome shotgun (WGS) entry which is preliminary data.</text>
</comment>